<reference evidence="1 2" key="1">
    <citation type="submission" date="2024-10" db="EMBL/GenBank/DDBJ databases">
        <title>The Natural Products Discovery Center: Release of the First 8490 Sequenced Strains for Exploring Actinobacteria Biosynthetic Diversity.</title>
        <authorList>
            <person name="Kalkreuter E."/>
            <person name="Kautsar S.A."/>
            <person name="Yang D."/>
            <person name="Bader C.D."/>
            <person name="Teijaro C.N."/>
            <person name="Fluegel L."/>
            <person name="Davis C.M."/>
            <person name="Simpson J.R."/>
            <person name="Lauterbach L."/>
            <person name="Steele A.D."/>
            <person name="Gui C."/>
            <person name="Meng S."/>
            <person name="Li G."/>
            <person name="Viehrig K."/>
            <person name="Ye F."/>
            <person name="Su P."/>
            <person name="Kiefer A.F."/>
            <person name="Nichols A."/>
            <person name="Cepeda A.J."/>
            <person name="Yan W."/>
            <person name="Fan B."/>
            <person name="Jiang Y."/>
            <person name="Adhikari A."/>
            <person name="Zheng C.-J."/>
            <person name="Schuster L."/>
            <person name="Cowan T.M."/>
            <person name="Smanski M.J."/>
            <person name="Chevrette M.G."/>
            <person name="De Carvalho L.P.S."/>
            <person name="Shen B."/>
        </authorList>
    </citation>
    <scope>NUCLEOTIDE SEQUENCE [LARGE SCALE GENOMIC DNA]</scope>
    <source>
        <strain evidence="1 2">NPDC007147</strain>
    </source>
</reference>
<dbReference type="SUPFAM" id="SSF46689">
    <property type="entry name" value="Homeodomain-like"/>
    <property type="match status" value="1"/>
</dbReference>
<dbReference type="Proteomes" id="UP001601197">
    <property type="component" value="Unassembled WGS sequence"/>
</dbReference>
<evidence type="ECO:0000313" key="2">
    <source>
        <dbReference type="Proteomes" id="UP001601197"/>
    </source>
</evidence>
<accession>A0ABW6L2B9</accession>
<comment type="caution">
    <text evidence="1">The sequence shown here is derived from an EMBL/GenBank/DDBJ whole genome shotgun (WGS) entry which is preliminary data.</text>
</comment>
<keyword evidence="2" id="KW-1185">Reference proteome</keyword>
<protein>
    <submittedName>
        <fullName evidence="1">Helix-turn-helix domain-containing protein</fullName>
    </submittedName>
</protein>
<sequence>MAPSAVTYLATLRRRPTAYPHGARQISAQDQSVKDITSVMQVSTDHVRDVIHAFNKRGFDALDPKWSGGRPKTIGEQVRERIRLIVWTSLADWGIAAL</sequence>
<proteinExistence type="predicted"/>
<name>A0ABW6L2B9_9ACTN</name>
<organism evidence="1 2">
    <name type="scientific">Streptomyces kebangsaanensis</name>
    <dbReference type="NCBI Taxonomy" id="864058"/>
    <lineage>
        <taxon>Bacteria</taxon>
        <taxon>Bacillati</taxon>
        <taxon>Actinomycetota</taxon>
        <taxon>Actinomycetes</taxon>
        <taxon>Kitasatosporales</taxon>
        <taxon>Streptomycetaceae</taxon>
        <taxon>Streptomyces</taxon>
    </lineage>
</organism>
<dbReference type="RefSeq" id="WP_388351893.1">
    <property type="nucleotide sequence ID" value="NZ_JBIAFJ010000032.1"/>
</dbReference>
<gene>
    <name evidence="1" type="ORF">ACFYNZ_28320</name>
</gene>
<dbReference type="Pfam" id="PF13551">
    <property type="entry name" value="HTH_29"/>
    <property type="match status" value="1"/>
</dbReference>
<dbReference type="InterPro" id="IPR009057">
    <property type="entry name" value="Homeodomain-like_sf"/>
</dbReference>
<evidence type="ECO:0000313" key="1">
    <source>
        <dbReference type="EMBL" id="MFE9173325.1"/>
    </source>
</evidence>
<dbReference type="EMBL" id="JBIAFJ010000032">
    <property type="protein sequence ID" value="MFE9173325.1"/>
    <property type="molecule type" value="Genomic_DNA"/>
</dbReference>